<evidence type="ECO:0000313" key="4">
    <source>
        <dbReference type="Proteomes" id="UP000011087"/>
    </source>
</evidence>
<reference evidence="2 4" key="1">
    <citation type="journal article" date="2012" name="Nature">
        <title>Algal genomes reveal evolutionary mosaicism and the fate of nucleomorphs.</title>
        <authorList>
            <consortium name="DOE Joint Genome Institute"/>
            <person name="Curtis B.A."/>
            <person name="Tanifuji G."/>
            <person name="Burki F."/>
            <person name="Gruber A."/>
            <person name="Irimia M."/>
            <person name="Maruyama S."/>
            <person name="Arias M.C."/>
            <person name="Ball S.G."/>
            <person name="Gile G.H."/>
            <person name="Hirakawa Y."/>
            <person name="Hopkins J.F."/>
            <person name="Kuo A."/>
            <person name="Rensing S.A."/>
            <person name="Schmutz J."/>
            <person name="Symeonidi A."/>
            <person name="Elias M."/>
            <person name="Eveleigh R.J."/>
            <person name="Herman E.K."/>
            <person name="Klute M.J."/>
            <person name="Nakayama T."/>
            <person name="Obornik M."/>
            <person name="Reyes-Prieto A."/>
            <person name="Armbrust E.V."/>
            <person name="Aves S.J."/>
            <person name="Beiko R.G."/>
            <person name="Coutinho P."/>
            <person name="Dacks J.B."/>
            <person name="Durnford D.G."/>
            <person name="Fast N.M."/>
            <person name="Green B.R."/>
            <person name="Grisdale C.J."/>
            <person name="Hempel F."/>
            <person name="Henrissat B."/>
            <person name="Hoppner M.P."/>
            <person name="Ishida K."/>
            <person name="Kim E."/>
            <person name="Koreny L."/>
            <person name="Kroth P.G."/>
            <person name="Liu Y."/>
            <person name="Malik S.B."/>
            <person name="Maier U.G."/>
            <person name="McRose D."/>
            <person name="Mock T."/>
            <person name="Neilson J.A."/>
            <person name="Onodera N.T."/>
            <person name="Poole A.M."/>
            <person name="Pritham E.J."/>
            <person name="Richards T.A."/>
            <person name="Rocap G."/>
            <person name="Roy S.W."/>
            <person name="Sarai C."/>
            <person name="Schaack S."/>
            <person name="Shirato S."/>
            <person name="Slamovits C.H."/>
            <person name="Spencer D.F."/>
            <person name="Suzuki S."/>
            <person name="Worden A.Z."/>
            <person name="Zauner S."/>
            <person name="Barry K."/>
            <person name="Bell C."/>
            <person name="Bharti A.K."/>
            <person name="Crow J.A."/>
            <person name="Grimwood J."/>
            <person name="Kramer R."/>
            <person name="Lindquist E."/>
            <person name="Lucas S."/>
            <person name="Salamov A."/>
            <person name="McFadden G.I."/>
            <person name="Lane C.E."/>
            <person name="Keeling P.J."/>
            <person name="Gray M.W."/>
            <person name="Grigoriev I.V."/>
            <person name="Archibald J.M."/>
        </authorList>
    </citation>
    <scope>NUCLEOTIDE SEQUENCE</scope>
    <source>
        <strain evidence="2 4">CCMP2712</strain>
    </source>
</reference>
<reference evidence="3" key="3">
    <citation type="submission" date="2016-03" db="UniProtKB">
        <authorList>
            <consortium name="EnsemblProtists"/>
        </authorList>
    </citation>
    <scope>IDENTIFICATION</scope>
</reference>
<reference evidence="4" key="2">
    <citation type="submission" date="2012-11" db="EMBL/GenBank/DDBJ databases">
        <authorList>
            <person name="Kuo A."/>
            <person name="Curtis B.A."/>
            <person name="Tanifuji G."/>
            <person name="Burki F."/>
            <person name="Gruber A."/>
            <person name="Irimia M."/>
            <person name="Maruyama S."/>
            <person name="Arias M.C."/>
            <person name="Ball S.G."/>
            <person name="Gile G.H."/>
            <person name="Hirakawa Y."/>
            <person name="Hopkins J.F."/>
            <person name="Rensing S.A."/>
            <person name="Schmutz J."/>
            <person name="Symeonidi A."/>
            <person name="Elias M."/>
            <person name="Eveleigh R.J."/>
            <person name="Herman E.K."/>
            <person name="Klute M.J."/>
            <person name="Nakayama T."/>
            <person name="Obornik M."/>
            <person name="Reyes-Prieto A."/>
            <person name="Armbrust E.V."/>
            <person name="Aves S.J."/>
            <person name="Beiko R.G."/>
            <person name="Coutinho P."/>
            <person name="Dacks J.B."/>
            <person name="Durnford D.G."/>
            <person name="Fast N.M."/>
            <person name="Green B.R."/>
            <person name="Grisdale C."/>
            <person name="Hempe F."/>
            <person name="Henrissat B."/>
            <person name="Hoppner M.P."/>
            <person name="Ishida K.-I."/>
            <person name="Kim E."/>
            <person name="Koreny L."/>
            <person name="Kroth P.G."/>
            <person name="Liu Y."/>
            <person name="Malik S.-B."/>
            <person name="Maier U.G."/>
            <person name="McRose D."/>
            <person name="Mock T."/>
            <person name="Neilson J.A."/>
            <person name="Onodera N.T."/>
            <person name="Poole A.M."/>
            <person name="Pritham E.J."/>
            <person name="Richards T.A."/>
            <person name="Rocap G."/>
            <person name="Roy S.W."/>
            <person name="Sarai C."/>
            <person name="Schaack S."/>
            <person name="Shirato S."/>
            <person name="Slamovits C.H."/>
            <person name="Spencer D.F."/>
            <person name="Suzuki S."/>
            <person name="Worden A.Z."/>
            <person name="Zauner S."/>
            <person name="Barry K."/>
            <person name="Bell C."/>
            <person name="Bharti A.K."/>
            <person name="Crow J.A."/>
            <person name="Grimwood J."/>
            <person name="Kramer R."/>
            <person name="Lindquist E."/>
            <person name="Lucas S."/>
            <person name="Salamov A."/>
            <person name="McFadden G.I."/>
            <person name="Lane C.E."/>
            <person name="Keeling P.J."/>
            <person name="Gray M.W."/>
            <person name="Grigoriev I.V."/>
            <person name="Archibald J.M."/>
        </authorList>
    </citation>
    <scope>NUCLEOTIDE SEQUENCE</scope>
    <source>
        <strain evidence="4">CCMP2712</strain>
    </source>
</reference>
<dbReference type="Proteomes" id="UP000011087">
    <property type="component" value="Unassembled WGS sequence"/>
</dbReference>
<protein>
    <submittedName>
        <fullName evidence="2 3">Uncharacterized protein</fullName>
    </submittedName>
</protein>
<evidence type="ECO:0000313" key="2">
    <source>
        <dbReference type="EMBL" id="EKX38111.1"/>
    </source>
</evidence>
<evidence type="ECO:0000256" key="1">
    <source>
        <dbReference type="SAM" id="MobiDB-lite"/>
    </source>
</evidence>
<dbReference type="KEGG" id="gtt:GUITHDRAFT_154773"/>
<dbReference type="AlphaFoldDB" id="L1IP95"/>
<dbReference type="HOGENOM" id="CLU_2431669_0_0_1"/>
<organism evidence="2">
    <name type="scientific">Guillardia theta (strain CCMP2712)</name>
    <name type="common">Cryptophyte</name>
    <dbReference type="NCBI Taxonomy" id="905079"/>
    <lineage>
        <taxon>Eukaryota</taxon>
        <taxon>Cryptophyceae</taxon>
        <taxon>Pyrenomonadales</taxon>
        <taxon>Geminigeraceae</taxon>
        <taxon>Guillardia</taxon>
    </lineage>
</organism>
<feature type="region of interest" description="Disordered" evidence="1">
    <location>
        <begin position="1"/>
        <end position="91"/>
    </location>
</feature>
<name>L1IP95_GUITC</name>
<feature type="compositionally biased region" description="Basic and acidic residues" evidence="1">
    <location>
        <begin position="38"/>
        <end position="59"/>
    </location>
</feature>
<dbReference type="PaxDb" id="55529-EKX38111"/>
<dbReference type="GeneID" id="17294883"/>
<accession>L1IP95</accession>
<keyword evidence="4" id="KW-1185">Reference proteome</keyword>
<dbReference type="EnsemblProtists" id="EKX38111">
    <property type="protein sequence ID" value="EKX38111"/>
    <property type="gene ID" value="GUITHDRAFT_154773"/>
</dbReference>
<gene>
    <name evidence="2" type="ORF">GUITHDRAFT_154773</name>
</gene>
<evidence type="ECO:0000313" key="3">
    <source>
        <dbReference type="EnsemblProtists" id="EKX38111"/>
    </source>
</evidence>
<sequence length="91" mass="10392">MGRGDRGDERRERISSQEGDRRERSSGGDTQNANLPRGLEDALRRDTGRGPYKRMHEALTKMATATPGKSKPPPLPHFTPSRDWNHFWHRG</sequence>
<dbReference type="EMBL" id="JH993051">
    <property type="protein sequence ID" value="EKX38111.1"/>
    <property type="molecule type" value="Genomic_DNA"/>
</dbReference>
<feature type="compositionally biased region" description="Basic and acidic residues" evidence="1">
    <location>
        <begin position="1"/>
        <end position="26"/>
    </location>
</feature>
<dbReference type="RefSeq" id="XP_005825091.1">
    <property type="nucleotide sequence ID" value="XM_005825034.1"/>
</dbReference>
<proteinExistence type="predicted"/>